<evidence type="ECO:0000313" key="1">
    <source>
        <dbReference type="EMBL" id="KAI6659530.1"/>
    </source>
</evidence>
<evidence type="ECO:0008006" key="3">
    <source>
        <dbReference type="Google" id="ProtNLM"/>
    </source>
</evidence>
<organism evidence="1 2">
    <name type="scientific">Oopsacas minuta</name>
    <dbReference type="NCBI Taxonomy" id="111878"/>
    <lineage>
        <taxon>Eukaryota</taxon>
        <taxon>Metazoa</taxon>
        <taxon>Porifera</taxon>
        <taxon>Hexactinellida</taxon>
        <taxon>Hexasterophora</taxon>
        <taxon>Lyssacinosida</taxon>
        <taxon>Leucopsacidae</taxon>
        <taxon>Oopsacas</taxon>
    </lineage>
</organism>
<proteinExistence type="predicted"/>
<keyword evidence="2" id="KW-1185">Reference proteome</keyword>
<evidence type="ECO:0000313" key="2">
    <source>
        <dbReference type="Proteomes" id="UP001165289"/>
    </source>
</evidence>
<dbReference type="EMBL" id="JAKMXF010000055">
    <property type="protein sequence ID" value="KAI6659530.1"/>
    <property type="molecule type" value="Genomic_DNA"/>
</dbReference>
<name>A0AAV7KFS4_9METZ</name>
<gene>
    <name evidence="1" type="ORF">LOD99_14455</name>
</gene>
<comment type="caution">
    <text evidence="1">The sequence shown here is derived from an EMBL/GenBank/DDBJ whole genome shotgun (WGS) entry which is preliminary data.</text>
</comment>
<protein>
    <recommendedName>
        <fullName evidence="3">Immunoglobulin V-set domain-containing protein</fullName>
    </recommendedName>
</protein>
<accession>A0AAV7KFS4</accession>
<sequence length="162" mass="18029">MIRIGRVSYVSPHQGTLLFRDTQELDTGEYQCIVETIDDNSVVANRYLYSRLVPIQVLTEQMTQFLSIQQPHIPVATTPLYQQCSCYPTYYPPIHYCTTPHGTTFPSAPYSLPVTPCFQTAPPVLLSYSTPTPGFYPSSVDANMYQSLPTPGPGPDPALHRG</sequence>
<reference evidence="1 2" key="1">
    <citation type="journal article" date="2023" name="BMC Biol.">
        <title>The compact genome of the sponge Oopsacas minuta (Hexactinellida) is lacking key metazoan core genes.</title>
        <authorList>
            <person name="Santini S."/>
            <person name="Schenkelaars Q."/>
            <person name="Jourda C."/>
            <person name="Duchesne M."/>
            <person name="Belahbib H."/>
            <person name="Rocher C."/>
            <person name="Selva M."/>
            <person name="Riesgo A."/>
            <person name="Vervoort M."/>
            <person name="Leys S.P."/>
            <person name="Kodjabachian L."/>
            <person name="Le Bivic A."/>
            <person name="Borchiellini C."/>
            <person name="Claverie J.M."/>
            <person name="Renard E."/>
        </authorList>
    </citation>
    <scope>NUCLEOTIDE SEQUENCE [LARGE SCALE GENOMIC DNA]</scope>
    <source>
        <strain evidence="1">SPO-2</strain>
    </source>
</reference>
<dbReference type="AlphaFoldDB" id="A0AAV7KFS4"/>
<dbReference type="Proteomes" id="UP001165289">
    <property type="component" value="Unassembled WGS sequence"/>
</dbReference>